<dbReference type="SUPFAM" id="SSF88697">
    <property type="entry name" value="PUA domain-like"/>
    <property type="match status" value="1"/>
</dbReference>
<reference evidence="2 3" key="1">
    <citation type="submission" date="2022-04" db="EMBL/GenBank/DDBJ databases">
        <title>Hymenobacter sp. isolated from the air.</title>
        <authorList>
            <person name="Won M."/>
            <person name="Lee C.-M."/>
            <person name="Woen H.-Y."/>
            <person name="Kwon S.-W."/>
        </authorList>
    </citation>
    <scope>NUCLEOTIDE SEQUENCE [LARGE SCALE GENOMIC DNA]</scope>
    <source>
        <strain evidence="3">5116 S-27</strain>
    </source>
</reference>
<dbReference type="InterPro" id="IPR007374">
    <property type="entry name" value="ASCH_domain"/>
</dbReference>
<accession>A0ABY4F8U7</accession>
<dbReference type="RefSeq" id="WP_244717815.1">
    <property type="nucleotide sequence ID" value="NZ_CP095049.1"/>
</dbReference>
<dbReference type="Proteomes" id="UP000831785">
    <property type="component" value="Chromosome"/>
</dbReference>
<gene>
    <name evidence="2" type="ORF">MUN80_25480</name>
</gene>
<dbReference type="InterPro" id="IPR015947">
    <property type="entry name" value="PUA-like_sf"/>
</dbReference>
<sequence length="148" mass="16202">MKALSLIQPYATLIMLGYKQYETRSWDTKHRGPLAIHASVGKPAWARQVAATCPEISAILQRHGLDFDTLPRGVVLGTCEVVSTHTTLSMSHLSITELACGDYTPGRYAWRLIAPLCCNTPVPCKGALSLWSLPAEVEQQVHATSLPF</sequence>
<evidence type="ECO:0000313" key="3">
    <source>
        <dbReference type="Proteomes" id="UP000831785"/>
    </source>
</evidence>
<feature type="domain" description="ASCH" evidence="1">
    <location>
        <begin position="5"/>
        <end position="86"/>
    </location>
</feature>
<dbReference type="Gene3D" id="2.30.130.30">
    <property type="entry name" value="Hypothetical protein"/>
    <property type="match status" value="1"/>
</dbReference>
<protein>
    <submittedName>
        <fullName evidence="2">ASCH domain-containing protein</fullName>
    </submittedName>
</protein>
<name>A0ABY4F8U7_9BACT</name>
<evidence type="ECO:0000313" key="2">
    <source>
        <dbReference type="EMBL" id="UOQ53076.1"/>
    </source>
</evidence>
<evidence type="ECO:0000259" key="1">
    <source>
        <dbReference type="Pfam" id="PF04266"/>
    </source>
</evidence>
<organism evidence="2 3">
    <name type="scientific">Hymenobacter cellulosivorans</name>
    <dbReference type="NCBI Taxonomy" id="2932249"/>
    <lineage>
        <taxon>Bacteria</taxon>
        <taxon>Pseudomonadati</taxon>
        <taxon>Bacteroidota</taxon>
        <taxon>Cytophagia</taxon>
        <taxon>Cytophagales</taxon>
        <taxon>Hymenobacteraceae</taxon>
        <taxon>Hymenobacter</taxon>
    </lineage>
</organism>
<keyword evidence="3" id="KW-1185">Reference proteome</keyword>
<proteinExistence type="predicted"/>
<dbReference type="EMBL" id="CP095049">
    <property type="protein sequence ID" value="UOQ53076.1"/>
    <property type="molecule type" value="Genomic_DNA"/>
</dbReference>
<dbReference type="Pfam" id="PF04266">
    <property type="entry name" value="ASCH"/>
    <property type="match status" value="1"/>
</dbReference>